<sequence length="473" mass="53135">MPPDVIFLTSLTGEALDRAKQALGDAVPITVVRDIDSLNAAAVNAETTLISFGTSVIVPADLLNRLAKPAYNLHAASPEFPGRDPHHFAIYRSAKTYGATLHLMTAQVDDGPIVAVETFPVNPGATPKSLLTEANRAAMRLFDEYGKRLLEAEPLPALADVKWGPIKTRRADFRRYCELSPLITAEELARRICSFESPSHANLTVELHGQLFRIDKRTARQAPDQSEFAEFTETGFRTLLDALKDARYGFARYGEQPTGRHLIWRHDVDMSMHRAARLAEIEKEEGIAATYFVNPRSQFYSIFEPAIEALLRRIRSFGHEIGLHFDGAAYDTRSWTTATLEAAVHREQALLETLLQSPIAALSWHNPDQSNLLDFQDETIGGLFNAYSGRLRRDYTYCSDSNGYWRFKPMKDVIREGHDRLHLLTHPDVWTPEAMPPSARIERAIIGRARMIRSDYDVRLALAGRRNIGKSGR</sequence>
<dbReference type="Gene3D" id="3.40.50.12230">
    <property type="match status" value="1"/>
</dbReference>
<dbReference type="Proteomes" id="UP001315278">
    <property type="component" value="Unassembled WGS sequence"/>
</dbReference>
<reference evidence="3" key="1">
    <citation type="journal article" date="2021" name="ISME J.">
        <title>Evolutionary origin and ecological implication of a unique nif island in free-living Bradyrhizobium lineages.</title>
        <authorList>
            <person name="Tao J."/>
        </authorList>
    </citation>
    <scope>NUCLEOTIDE SEQUENCE [LARGE SCALE GENOMIC DNA]</scope>
    <source>
        <strain evidence="3">SZCCT0434</strain>
    </source>
</reference>
<dbReference type="EMBL" id="JAFCJH010000073">
    <property type="protein sequence ID" value="MBR0801192.1"/>
    <property type="molecule type" value="Genomic_DNA"/>
</dbReference>
<evidence type="ECO:0000259" key="1">
    <source>
        <dbReference type="Pfam" id="PF00551"/>
    </source>
</evidence>
<protein>
    <recommendedName>
        <fullName evidence="1">Formyl transferase N-terminal domain-containing protein</fullName>
    </recommendedName>
</protein>
<name>A0ABS5FWM9_9BRAD</name>
<dbReference type="InterPro" id="IPR002376">
    <property type="entry name" value="Formyl_transf_N"/>
</dbReference>
<organism evidence="2 3">
    <name type="scientific">Bradyrhizobium jicamae</name>
    <dbReference type="NCBI Taxonomy" id="280332"/>
    <lineage>
        <taxon>Bacteria</taxon>
        <taxon>Pseudomonadati</taxon>
        <taxon>Pseudomonadota</taxon>
        <taxon>Alphaproteobacteria</taxon>
        <taxon>Hyphomicrobiales</taxon>
        <taxon>Nitrobacteraceae</taxon>
        <taxon>Bradyrhizobium</taxon>
    </lineage>
</organism>
<comment type="caution">
    <text evidence="2">The sequence shown here is derived from an EMBL/GenBank/DDBJ whole genome shotgun (WGS) entry which is preliminary data.</text>
</comment>
<gene>
    <name evidence="2" type="ORF">JQ615_38150</name>
</gene>
<dbReference type="InterPro" id="IPR011330">
    <property type="entry name" value="Glyco_hydro/deAcase_b/a-brl"/>
</dbReference>
<dbReference type="SUPFAM" id="SSF88713">
    <property type="entry name" value="Glycoside hydrolase/deacetylase"/>
    <property type="match status" value="1"/>
</dbReference>
<dbReference type="InterPro" id="IPR036477">
    <property type="entry name" value="Formyl_transf_N_sf"/>
</dbReference>
<dbReference type="PROSITE" id="PS00373">
    <property type="entry name" value="GART"/>
    <property type="match status" value="1"/>
</dbReference>
<keyword evidence="3" id="KW-1185">Reference proteome</keyword>
<dbReference type="Gene3D" id="3.20.20.370">
    <property type="entry name" value="Glycoside hydrolase/deacetylase"/>
    <property type="match status" value="1"/>
</dbReference>
<evidence type="ECO:0000313" key="3">
    <source>
        <dbReference type="Proteomes" id="UP001315278"/>
    </source>
</evidence>
<dbReference type="SUPFAM" id="SSF53328">
    <property type="entry name" value="Formyltransferase"/>
    <property type="match status" value="1"/>
</dbReference>
<evidence type="ECO:0000313" key="2">
    <source>
        <dbReference type="EMBL" id="MBR0801192.1"/>
    </source>
</evidence>
<dbReference type="RefSeq" id="WP_212495314.1">
    <property type="nucleotide sequence ID" value="NZ_JAFCJH010000073.1"/>
</dbReference>
<feature type="domain" description="Formyl transferase N-terminal" evidence="1">
    <location>
        <begin position="54"/>
        <end position="134"/>
    </location>
</feature>
<proteinExistence type="predicted"/>
<accession>A0ABS5FWM9</accession>
<dbReference type="Pfam" id="PF00551">
    <property type="entry name" value="Formyl_trans_N"/>
    <property type="match status" value="1"/>
</dbReference>
<dbReference type="InterPro" id="IPR001555">
    <property type="entry name" value="GART_AS"/>
</dbReference>